<protein>
    <submittedName>
        <fullName evidence="1">Uncharacterized protein</fullName>
    </submittedName>
</protein>
<keyword evidence="2" id="KW-1185">Reference proteome</keyword>
<reference evidence="1 2" key="1">
    <citation type="submission" date="2024-01" db="EMBL/GenBank/DDBJ databases">
        <title>The genomes of 5 underutilized Papilionoideae crops provide insights into root nodulation and disease resistanc.</title>
        <authorList>
            <person name="Jiang F."/>
        </authorList>
    </citation>
    <scope>NUCLEOTIDE SEQUENCE [LARGE SCALE GENOMIC DNA]</scope>
    <source>
        <strain evidence="1">LVBAO_FW01</strain>
        <tissue evidence="1">Leaves</tissue>
    </source>
</reference>
<sequence length="77" mass="8575">MIPASTQGTRHSIRYKHKDLWEERSGLLGKFPSQKKDAIVAGKGGIVTLYWGDLLSTFASPSLLPGGLRRNLLPRRE</sequence>
<evidence type="ECO:0000313" key="1">
    <source>
        <dbReference type="EMBL" id="KAK7322644.1"/>
    </source>
</evidence>
<organism evidence="1 2">
    <name type="scientific">Canavalia gladiata</name>
    <name type="common">Sword bean</name>
    <name type="synonym">Dolichos gladiatus</name>
    <dbReference type="NCBI Taxonomy" id="3824"/>
    <lineage>
        <taxon>Eukaryota</taxon>
        <taxon>Viridiplantae</taxon>
        <taxon>Streptophyta</taxon>
        <taxon>Embryophyta</taxon>
        <taxon>Tracheophyta</taxon>
        <taxon>Spermatophyta</taxon>
        <taxon>Magnoliopsida</taxon>
        <taxon>eudicotyledons</taxon>
        <taxon>Gunneridae</taxon>
        <taxon>Pentapetalae</taxon>
        <taxon>rosids</taxon>
        <taxon>fabids</taxon>
        <taxon>Fabales</taxon>
        <taxon>Fabaceae</taxon>
        <taxon>Papilionoideae</taxon>
        <taxon>50 kb inversion clade</taxon>
        <taxon>NPAAA clade</taxon>
        <taxon>indigoferoid/millettioid clade</taxon>
        <taxon>Phaseoleae</taxon>
        <taxon>Canavalia</taxon>
    </lineage>
</organism>
<dbReference type="AlphaFoldDB" id="A0AAN9KVD3"/>
<dbReference type="EMBL" id="JAYMYQ010000006">
    <property type="protein sequence ID" value="KAK7322644.1"/>
    <property type="molecule type" value="Genomic_DNA"/>
</dbReference>
<proteinExistence type="predicted"/>
<name>A0AAN9KVD3_CANGL</name>
<gene>
    <name evidence="1" type="ORF">VNO77_26033</name>
</gene>
<evidence type="ECO:0000313" key="2">
    <source>
        <dbReference type="Proteomes" id="UP001367508"/>
    </source>
</evidence>
<comment type="caution">
    <text evidence="1">The sequence shown here is derived from an EMBL/GenBank/DDBJ whole genome shotgun (WGS) entry which is preliminary data.</text>
</comment>
<accession>A0AAN9KVD3</accession>
<dbReference type="Proteomes" id="UP001367508">
    <property type="component" value="Unassembled WGS sequence"/>
</dbReference>